<evidence type="ECO:0000313" key="6">
    <source>
        <dbReference type="EMBL" id="GHB81582.1"/>
    </source>
</evidence>
<comment type="caution">
    <text evidence="6">The sequence shown here is derived from an EMBL/GenBank/DDBJ whole genome shotgun (WGS) entry which is preliminary data.</text>
</comment>
<keyword evidence="2 3" id="KW-0802">TPR repeat</keyword>
<dbReference type="EMBL" id="BMXF01000004">
    <property type="protein sequence ID" value="GHB81582.1"/>
    <property type="molecule type" value="Genomic_DNA"/>
</dbReference>
<gene>
    <name evidence="6" type="ORF">GCM10007390_40600</name>
</gene>
<keyword evidence="7" id="KW-1185">Reference proteome</keyword>
<sequence length="757" mass="86387">MLREKWIIGILTILFLAVSQPVQAQDFRECQELFEKLLKDFNQSFAENNPQIIHSTEYRRELIALKKSYQSYHKAYFNPSDSIQKFNNEAMLNTLSGNYGKALRLLSSIDSLDPQTNYSVGLLHLLNGNYSSALPLLGNSDASKSAPLNTLVVYCKQGRVSDGLAYGQSAAHGNTQGKWNYNLGLLYKMTDRLEESVAETTTAIRQSDEMAYRLLRGDALMKLKQAKRAVSDFEKMARKYPKAQIRYANALVDLHRYQEASYVFQEYLQGQDPTFRKDAFLGLGHAYYGLNQMDNAQKYYRLAATMIRDSPVALCGQANVLVTKHEYQAAQTLYNRILSNDSTYLSAKLGRGITQYGLGNYREALLDMKAADILFDPADRALADIFVCRGFARYYTGNAGAALADFESALRLDGGRFEALAGLSSIYVDQKNYSEAGRYMTKALGFEKSYDRMWSNYGNMLLHFDMHKKSLDVFKKAIALNPENIKAQNGWGIVQLESDKLNQSKVLFDSLVKANPDVPYLLNNRGIVNAYHGNRFDQLDQPEAADNQYQLAFDDFKAAMEVAPSRKFYNVNQGNVYRYWQQYEDAKLSYQKHQDKSALNNTAVLYAGLDNNKDAKYYLETALQIDSAHRVFQFNMNLLLKGRQKEFAQSLARTVASNDDTDGPFSDIGIKYSRDGFVTIFLYDYEYDTLHFPGRHFLPLPVAEYTEEYFIPEYDFKLMPYSIKKAPKEKTKKPRYKSQKVRMRGGRKRSGTDCPVF</sequence>
<feature type="signal peptide" evidence="5">
    <location>
        <begin position="1"/>
        <end position="24"/>
    </location>
</feature>
<evidence type="ECO:0000256" key="3">
    <source>
        <dbReference type="PROSITE-ProRule" id="PRU00339"/>
    </source>
</evidence>
<dbReference type="Pfam" id="PF13432">
    <property type="entry name" value="TPR_16"/>
    <property type="match status" value="1"/>
</dbReference>
<proteinExistence type="predicted"/>
<evidence type="ECO:0000256" key="2">
    <source>
        <dbReference type="ARBA" id="ARBA00022803"/>
    </source>
</evidence>
<dbReference type="Proteomes" id="UP000598271">
    <property type="component" value="Unassembled WGS sequence"/>
</dbReference>
<evidence type="ECO:0000256" key="1">
    <source>
        <dbReference type="ARBA" id="ARBA00022737"/>
    </source>
</evidence>
<reference evidence="6 7" key="1">
    <citation type="journal article" date="2014" name="Int. J. Syst. Evol. Microbiol.">
        <title>Complete genome sequence of Corynebacterium casei LMG S-19264T (=DSM 44701T), isolated from a smear-ripened cheese.</title>
        <authorList>
            <consortium name="US DOE Joint Genome Institute (JGI-PGF)"/>
            <person name="Walter F."/>
            <person name="Albersmeier A."/>
            <person name="Kalinowski J."/>
            <person name="Ruckert C."/>
        </authorList>
    </citation>
    <scope>NUCLEOTIDE SEQUENCE [LARGE SCALE GENOMIC DNA]</scope>
    <source>
        <strain evidence="6 7">KCTC 12866</strain>
    </source>
</reference>
<dbReference type="InterPro" id="IPR050498">
    <property type="entry name" value="Ycf3"/>
</dbReference>
<dbReference type="SMART" id="SM00028">
    <property type="entry name" value="TPR"/>
    <property type="match status" value="8"/>
</dbReference>
<evidence type="ECO:0000256" key="5">
    <source>
        <dbReference type="SAM" id="SignalP"/>
    </source>
</evidence>
<dbReference type="PROSITE" id="PS50005">
    <property type="entry name" value="TPR"/>
    <property type="match status" value="1"/>
</dbReference>
<name>A0A8J3D6J3_9BACT</name>
<dbReference type="AlphaFoldDB" id="A0A8J3D6J3"/>
<keyword evidence="1" id="KW-0677">Repeat</keyword>
<feature type="region of interest" description="Disordered" evidence="4">
    <location>
        <begin position="729"/>
        <end position="757"/>
    </location>
</feature>
<dbReference type="Pfam" id="PF13181">
    <property type="entry name" value="TPR_8"/>
    <property type="match status" value="1"/>
</dbReference>
<dbReference type="PANTHER" id="PTHR44858">
    <property type="entry name" value="TETRATRICOPEPTIDE REPEAT PROTEIN 6"/>
    <property type="match status" value="1"/>
</dbReference>
<accession>A0A8J3D6J3</accession>
<protein>
    <recommendedName>
        <fullName evidence="8">Tetratricopeptide repeat protein</fullName>
    </recommendedName>
</protein>
<dbReference type="Gene3D" id="1.25.40.10">
    <property type="entry name" value="Tetratricopeptide repeat domain"/>
    <property type="match status" value="3"/>
</dbReference>
<feature type="compositionally biased region" description="Basic residues" evidence="4">
    <location>
        <begin position="729"/>
        <end position="749"/>
    </location>
</feature>
<dbReference type="SUPFAM" id="SSF48452">
    <property type="entry name" value="TPR-like"/>
    <property type="match status" value="3"/>
</dbReference>
<feature type="repeat" description="TPR" evidence="3">
    <location>
        <begin position="451"/>
        <end position="484"/>
    </location>
</feature>
<dbReference type="PANTHER" id="PTHR44858:SF1">
    <property type="entry name" value="UDP-N-ACETYLGLUCOSAMINE--PEPTIDE N-ACETYLGLUCOSAMINYLTRANSFERASE SPINDLY-RELATED"/>
    <property type="match status" value="1"/>
</dbReference>
<keyword evidence="5" id="KW-0732">Signal</keyword>
<evidence type="ECO:0000313" key="7">
    <source>
        <dbReference type="Proteomes" id="UP000598271"/>
    </source>
</evidence>
<dbReference type="InterPro" id="IPR019734">
    <property type="entry name" value="TPR_rpt"/>
</dbReference>
<evidence type="ECO:0000256" key="4">
    <source>
        <dbReference type="SAM" id="MobiDB-lite"/>
    </source>
</evidence>
<feature type="chain" id="PRO_5035156261" description="Tetratricopeptide repeat protein" evidence="5">
    <location>
        <begin position="25"/>
        <end position="757"/>
    </location>
</feature>
<dbReference type="InterPro" id="IPR011990">
    <property type="entry name" value="TPR-like_helical_dom_sf"/>
</dbReference>
<evidence type="ECO:0008006" key="8">
    <source>
        <dbReference type="Google" id="ProtNLM"/>
    </source>
</evidence>
<organism evidence="6 7">
    <name type="scientific">Persicitalea jodogahamensis</name>
    <dbReference type="NCBI Taxonomy" id="402147"/>
    <lineage>
        <taxon>Bacteria</taxon>
        <taxon>Pseudomonadati</taxon>
        <taxon>Bacteroidota</taxon>
        <taxon>Cytophagia</taxon>
        <taxon>Cytophagales</taxon>
        <taxon>Spirosomataceae</taxon>
        <taxon>Persicitalea</taxon>
    </lineage>
</organism>